<dbReference type="RefSeq" id="WP_116975245.1">
    <property type="nucleotide sequence ID" value="NZ_QPMM01000003.1"/>
</dbReference>
<comment type="caution">
    <text evidence="3">The sequence shown here is derived from an EMBL/GenBank/DDBJ whole genome shotgun (WGS) entry which is preliminary data.</text>
</comment>
<dbReference type="InterPro" id="IPR031815">
    <property type="entry name" value="DUF5074"/>
</dbReference>
<feature type="signal peptide" evidence="1">
    <location>
        <begin position="1"/>
        <end position="31"/>
    </location>
</feature>
<evidence type="ECO:0000259" key="2">
    <source>
        <dbReference type="Pfam" id="PF16820"/>
    </source>
</evidence>
<dbReference type="Pfam" id="PF16819">
    <property type="entry name" value="DUF5074"/>
    <property type="match status" value="1"/>
</dbReference>
<dbReference type="AlphaFoldDB" id="A0A3E1YCE3"/>
<evidence type="ECO:0000313" key="4">
    <source>
        <dbReference type="Proteomes" id="UP000260644"/>
    </source>
</evidence>
<feature type="chain" id="PRO_5017728207" evidence="1">
    <location>
        <begin position="32"/>
        <end position="442"/>
    </location>
</feature>
<evidence type="ECO:0000313" key="3">
    <source>
        <dbReference type="EMBL" id="RFS23919.1"/>
    </source>
</evidence>
<evidence type="ECO:0000256" key="1">
    <source>
        <dbReference type="SAM" id="SignalP"/>
    </source>
</evidence>
<dbReference type="SUPFAM" id="SSF51004">
    <property type="entry name" value="C-terminal (heme d1) domain of cytochrome cd1-nitrite reductase"/>
    <property type="match status" value="1"/>
</dbReference>
<dbReference type="PROSITE" id="PS51257">
    <property type="entry name" value="PROKAR_LIPOPROTEIN"/>
    <property type="match status" value="1"/>
</dbReference>
<dbReference type="OrthoDB" id="1041092at2"/>
<dbReference type="InterPro" id="IPR011048">
    <property type="entry name" value="Haem_d1_sf"/>
</dbReference>
<dbReference type="InterPro" id="IPR041696">
    <property type="entry name" value="PKD_3"/>
</dbReference>
<name>A0A3E1YCE3_9BACT</name>
<dbReference type="Proteomes" id="UP000260644">
    <property type="component" value="Unassembled WGS sequence"/>
</dbReference>
<sequence>MRSITRKFQLLFIVAALAVAGLASCSKDNQAEVIVPQILAPGLQNGYDTIKVGDTRVISPELANVKNPTFQWLVNGVQVSTDSIYTFTPTEQGNYTISYKIISGNSMAVFYYRIKVEGKFENGFFLINEGQYGVSPGDVNFYRNGEDSVYQYVFARNNPGKTLGTTTEYGAFYNNRLYLISKQGPFVVADASTMKEVGRINQLPKDGNAFCAINSNTGLISTIDGIYPLNLQSLTLGSKIAGINGEVGGMVNTSTYIFVLSETSGLLALNPSNYSIVKNFGKADIGFAVTPDGTIWAARDTYLFNINPENLKIDTVNIPFPVYASWGFWNPGMLSASTSENAVFIGKTNSWLEEGREIYKYSVGVPSSLQTPFITIAAGTQLYGAGFRNNPVNNTLVVTSLKTPYANNNQNTLGIYDATTGALKKNVSYVGFFFPAMPAFNR</sequence>
<dbReference type="Gene3D" id="2.130.10.10">
    <property type="entry name" value="YVTN repeat-like/Quinoprotein amine dehydrogenase"/>
    <property type="match status" value="1"/>
</dbReference>
<protein>
    <submittedName>
        <fullName evidence="3">DUF5074 domain-containing protein</fullName>
    </submittedName>
</protein>
<keyword evidence="4" id="KW-1185">Reference proteome</keyword>
<gene>
    <name evidence="3" type="ORF">DVR12_08510</name>
</gene>
<dbReference type="InterPro" id="IPR015943">
    <property type="entry name" value="WD40/YVTN_repeat-like_dom_sf"/>
</dbReference>
<dbReference type="EMBL" id="QPMM01000003">
    <property type="protein sequence ID" value="RFS23919.1"/>
    <property type="molecule type" value="Genomic_DNA"/>
</dbReference>
<proteinExistence type="predicted"/>
<keyword evidence="1" id="KW-0732">Signal</keyword>
<reference evidence="3 4" key="1">
    <citation type="submission" date="2018-07" db="EMBL/GenBank/DDBJ databases">
        <title>Chitinophaga K2CV101002-2 sp. nov., isolated from a monsoon evergreen broad-leaved forest soil.</title>
        <authorList>
            <person name="Lv Y."/>
        </authorList>
    </citation>
    <scope>NUCLEOTIDE SEQUENCE [LARGE SCALE GENOMIC DNA]</scope>
    <source>
        <strain evidence="3 4">GDMCC 1.1288</strain>
    </source>
</reference>
<dbReference type="Pfam" id="PF16820">
    <property type="entry name" value="PKD_3"/>
    <property type="match status" value="1"/>
</dbReference>
<feature type="domain" description="Bacteroidetes PKD-like" evidence="2">
    <location>
        <begin position="44"/>
        <end position="99"/>
    </location>
</feature>
<organism evidence="3 4">
    <name type="scientific">Chitinophaga silvatica</name>
    <dbReference type="NCBI Taxonomy" id="2282649"/>
    <lineage>
        <taxon>Bacteria</taxon>
        <taxon>Pseudomonadati</taxon>
        <taxon>Bacteroidota</taxon>
        <taxon>Chitinophagia</taxon>
        <taxon>Chitinophagales</taxon>
        <taxon>Chitinophagaceae</taxon>
        <taxon>Chitinophaga</taxon>
    </lineage>
</organism>
<accession>A0A3E1YCE3</accession>